<evidence type="ECO:0000256" key="3">
    <source>
        <dbReference type="RuleBase" id="RU362097"/>
    </source>
</evidence>
<comment type="subcellular location">
    <subcellularLocation>
        <location evidence="1 3">Cell outer membrane</location>
        <topology evidence="1 3">Lipid-anchor</topology>
    </subcellularLocation>
</comment>
<name>A0A3N1PAB4_9GAMM</name>
<evidence type="ECO:0000313" key="5">
    <source>
        <dbReference type="Proteomes" id="UP000268033"/>
    </source>
</evidence>
<keyword evidence="5" id="KW-1185">Reference proteome</keyword>
<keyword evidence="3" id="KW-1134">Transmembrane beta strand</keyword>
<gene>
    <name evidence="4" type="ORF">EDC28_107244</name>
</gene>
<comment type="caution">
    <text evidence="4">The sequence shown here is derived from an EMBL/GenBank/DDBJ whole genome shotgun (WGS) entry which is preliminary data.</text>
</comment>
<keyword evidence="3" id="KW-0732">Signal</keyword>
<dbReference type="EMBL" id="RJUL01000007">
    <property type="protein sequence ID" value="ROQ24361.1"/>
    <property type="molecule type" value="Genomic_DNA"/>
</dbReference>
<reference evidence="4 5" key="1">
    <citation type="submission" date="2018-11" db="EMBL/GenBank/DDBJ databases">
        <title>Genomic Encyclopedia of Type Strains, Phase IV (KMG-IV): sequencing the most valuable type-strain genomes for metagenomic binning, comparative biology and taxonomic classification.</title>
        <authorList>
            <person name="Goeker M."/>
        </authorList>
    </citation>
    <scope>NUCLEOTIDE SEQUENCE [LARGE SCALE GENOMIC DNA]</scope>
    <source>
        <strain evidence="4 5">DSM 21945</strain>
    </source>
</reference>
<dbReference type="Pfam" id="PF02321">
    <property type="entry name" value="OEP"/>
    <property type="match status" value="2"/>
</dbReference>
<proteinExistence type="inferred from homology"/>
<keyword evidence="3" id="KW-0472">Membrane</keyword>
<protein>
    <submittedName>
        <fullName evidence="4">Multidrug efflux system outer membrane protein</fullName>
    </submittedName>
</protein>
<evidence type="ECO:0000256" key="2">
    <source>
        <dbReference type="ARBA" id="ARBA00007613"/>
    </source>
</evidence>
<dbReference type="RefSeq" id="WP_123422058.1">
    <property type="nucleotide sequence ID" value="NZ_RJUL01000007.1"/>
</dbReference>
<organism evidence="4 5">
    <name type="scientific">Gallaecimonas pentaromativorans</name>
    <dbReference type="NCBI Taxonomy" id="584787"/>
    <lineage>
        <taxon>Bacteria</taxon>
        <taxon>Pseudomonadati</taxon>
        <taxon>Pseudomonadota</taxon>
        <taxon>Gammaproteobacteria</taxon>
        <taxon>Enterobacterales</taxon>
        <taxon>Gallaecimonadaceae</taxon>
        <taxon>Gallaecimonas</taxon>
    </lineage>
</organism>
<keyword evidence="3" id="KW-0449">Lipoprotein</keyword>
<dbReference type="AlphaFoldDB" id="A0A3N1PAB4"/>
<dbReference type="GO" id="GO:0009279">
    <property type="term" value="C:cell outer membrane"/>
    <property type="evidence" value="ECO:0007669"/>
    <property type="project" value="UniProtKB-SubCell"/>
</dbReference>
<dbReference type="PANTHER" id="PTHR30203:SF32">
    <property type="entry name" value="CATION EFFLUX SYSTEM PROTEIN CUSC"/>
    <property type="match status" value="1"/>
</dbReference>
<dbReference type="SUPFAM" id="SSF56954">
    <property type="entry name" value="Outer membrane efflux proteins (OEP)"/>
    <property type="match status" value="1"/>
</dbReference>
<feature type="signal peptide" evidence="3">
    <location>
        <begin position="1"/>
        <end position="24"/>
    </location>
</feature>
<keyword evidence="3" id="KW-0564">Palmitate</keyword>
<dbReference type="PANTHER" id="PTHR30203">
    <property type="entry name" value="OUTER MEMBRANE CATION EFFLUX PROTEIN"/>
    <property type="match status" value="1"/>
</dbReference>
<evidence type="ECO:0000256" key="1">
    <source>
        <dbReference type="ARBA" id="ARBA00004459"/>
    </source>
</evidence>
<keyword evidence="3" id="KW-0812">Transmembrane</keyword>
<dbReference type="Gene3D" id="2.20.200.10">
    <property type="entry name" value="Outer membrane efflux proteins (OEP)"/>
    <property type="match status" value="1"/>
</dbReference>
<dbReference type="NCBIfam" id="TIGR01845">
    <property type="entry name" value="outer_NodT"/>
    <property type="match status" value="1"/>
</dbReference>
<dbReference type="PROSITE" id="PS51257">
    <property type="entry name" value="PROKAR_LIPOPROTEIN"/>
    <property type="match status" value="1"/>
</dbReference>
<sequence length="473" mass="49531">MTDHKTALALLLAAPLLLAGCNLAPDYQRPAADIPAKLPLGAADGQPQQAASAAALPWRQFVADSRLQQVIAKALASNRSLKETLADVASARATYKGQYASQFPELDASVSSSRAKTTSGSITSSSEATLGLSSYEIDLFGKARNMSEMELENYLSSSETLRAAQISLIGETANAWLTLAADHSLLKLAEETAASAQQTMAISQKRLAMGVDSRVDLAGAETTYQSARADVASYKTQVAQDINALNLLAGQQLPAELLPAALADNGQWLSDVPAGLSSDVLLSRPDVLAAEHDLKAANANIGVARAAFFPSLSLTAKGGVGSDALSDLFNGASSIWSVAPSLTLPIFDAGANSAQLAYTKAQRDKYLAAYQNAVQTAFKESADALARRGTIEEQLAAQSALVAAAQQSYRLSFKRYQAGIDSFQDALSAQRTLYSAQQGLISTRLTELSNRVTLYRVLGGGLAGTAAEAPATP</sequence>
<dbReference type="GO" id="GO:0015562">
    <property type="term" value="F:efflux transmembrane transporter activity"/>
    <property type="evidence" value="ECO:0007669"/>
    <property type="project" value="InterPro"/>
</dbReference>
<accession>A0A3N1PAB4</accession>
<evidence type="ECO:0000313" key="4">
    <source>
        <dbReference type="EMBL" id="ROQ24361.1"/>
    </source>
</evidence>
<dbReference type="InterPro" id="IPR010131">
    <property type="entry name" value="MdtP/NodT-like"/>
</dbReference>
<dbReference type="STRING" id="584787.GCA_001247655_00869"/>
<dbReference type="InterPro" id="IPR003423">
    <property type="entry name" value="OMP_efflux"/>
</dbReference>
<dbReference type="Proteomes" id="UP000268033">
    <property type="component" value="Unassembled WGS sequence"/>
</dbReference>
<dbReference type="Gene3D" id="1.20.1600.10">
    <property type="entry name" value="Outer membrane efflux proteins (OEP)"/>
    <property type="match status" value="1"/>
</dbReference>
<comment type="similarity">
    <text evidence="2 3">Belongs to the outer membrane factor (OMF) (TC 1.B.17) family.</text>
</comment>
<feature type="chain" id="PRO_5017848556" evidence="3">
    <location>
        <begin position="25"/>
        <end position="473"/>
    </location>
</feature>